<evidence type="ECO:0000313" key="1">
    <source>
        <dbReference type="EMBL" id="TPG65512.1"/>
    </source>
</evidence>
<evidence type="ECO:0008006" key="3">
    <source>
        <dbReference type="Google" id="ProtNLM"/>
    </source>
</evidence>
<dbReference type="EMBL" id="RCYZ01000005">
    <property type="protein sequence ID" value="TPG65512.1"/>
    <property type="molecule type" value="Genomic_DNA"/>
</dbReference>
<dbReference type="OrthoDB" id="883344at2"/>
<dbReference type="Gene3D" id="2.60.40.1120">
    <property type="entry name" value="Carboxypeptidase-like, regulatory domain"/>
    <property type="match status" value="1"/>
</dbReference>
<dbReference type="Pfam" id="PF13715">
    <property type="entry name" value="CarbopepD_reg_2"/>
    <property type="match status" value="1"/>
</dbReference>
<reference evidence="1 2" key="1">
    <citation type="journal article" date="2019" name="Environ. Microbiol.">
        <title>Species interactions and distinct microbial communities in high Arctic permafrost affected cryosols are associated with the CH4 and CO2 gas fluxes.</title>
        <authorList>
            <person name="Altshuler I."/>
            <person name="Hamel J."/>
            <person name="Turney S."/>
            <person name="Magnuson E."/>
            <person name="Levesque R."/>
            <person name="Greer C."/>
            <person name="Whyte L.G."/>
        </authorList>
    </citation>
    <scope>NUCLEOTIDE SEQUENCE [LARGE SCALE GENOMIC DNA]</scope>
    <source>
        <strain evidence="1 2">S9.2P</strain>
    </source>
</reference>
<dbReference type="AlphaFoldDB" id="A0A502GVM3"/>
<accession>A0A502GVM3</accession>
<dbReference type="RefSeq" id="WP_140467469.1">
    <property type="nucleotide sequence ID" value="NZ_RCYZ01000005.1"/>
</dbReference>
<dbReference type="SUPFAM" id="SSF49464">
    <property type="entry name" value="Carboxypeptidase regulatory domain-like"/>
    <property type="match status" value="1"/>
</dbReference>
<evidence type="ECO:0000313" key="2">
    <source>
        <dbReference type="Proteomes" id="UP000317646"/>
    </source>
</evidence>
<comment type="caution">
    <text evidence="1">The sequence shown here is derived from an EMBL/GenBank/DDBJ whole genome shotgun (WGS) entry which is preliminary data.</text>
</comment>
<dbReference type="InterPro" id="IPR008969">
    <property type="entry name" value="CarboxyPept-like_regulatory"/>
</dbReference>
<protein>
    <recommendedName>
        <fullName evidence="3">Carboxypeptidase-like regulatory domain-containing protein</fullName>
    </recommendedName>
</protein>
<proteinExistence type="predicted"/>
<organism evidence="1 2">
    <name type="scientific">Hymenobacter nivis</name>
    <dbReference type="NCBI Taxonomy" id="1850093"/>
    <lineage>
        <taxon>Bacteria</taxon>
        <taxon>Pseudomonadati</taxon>
        <taxon>Bacteroidota</taxon>
        <taxon>Cytophagia</taxon>
        <taxon>Cytophagales</taxon>
        <taxon>Hymenobacteraceae</taxon>
        <taxon>Hymenobacter</taxon>
    </lineage>
</organism>
<gene>
    <name evidence="1" type="ORF">EAH73_13690</name>
</gene>
<name>A0A502GVM3_9BACT</name>
<dbReference type="Proteomes" id="UP000317646">
    <property type="component" value="Unassembled WGS sequence"/>
</dbReference>
<keyword evidence="2" id="KW-1185">Reference proteome</keyword>
<sequence length="235" mass="25461">MALTAHPFHAVTNELLPSYRDAYLRGDLSIKNTELVDAYLKANPAKGGEAFDRFHALQEKGHQVRPVGWVQQQFQLIRTEPARFRQRAGALIAVAALVGGAAFAGTNVRTAPEATLPRVAATLALGEEAPAAVESVEALEASARMTTVTGRILDENGRPLVGATVLDKAHGRGVSTNAQGDYTLLVPANQTSKLQVGYGGYTEDELQVKGRSVQNVTLVPRTDQVKTQKHHWWQF</sequence>